<organism evidence="1 2">
    <name type="scientific">Catharanthus roseus</name>
    <name type="common">Madagascar periwinkle</name>
    <name type="synonym">Vinca rosea</name>
    <dbReference type="NCBI Taxonomy" id="4058"/>
    <lineage>
        <taxon>Eukaryota</taxon>
        <taxon>Viridiplantae</taxon>
        <taxon>Streptophyta</taxon>
        <taxon>Embryophyta</taxon>
        <taxon>Tracheophyta</taxon>
        <taxon>Spermatophyta</taxon>
        <taxon>Magnoliopsida</taxon>
        <taxon>eudicotyledons</taxon>
        <taxon>Gunneridae</taxon>
        <taxon>Pentapetalae</taxon>
        <taxon>asterids</taxon>
        <taxon>lamiids</taxon>
        <taxon>Gentianales</taxon>
        <taxon>Apocynaceae</taxon>
        <taxon>Rauvolfioideae</taxon>
        <taxon>Vinceae</taxon>
        <taxon>Catharanthinae</taxon>
        <taxon>Catharanthus</taxon>
    </lineage>
</organism>
<protein>
    <submittedName>
        <fullName evidence="1">Uncharacterized protein</fullName>
    </submittedName>
</protein>
<proteinExistence type="predicted"/>
<dbReference type="EMBL" id="CM044704">
    <property type="protein sequence ID" value="KAI5666984.1"/>
    <property type="molecule type" value="Genomic_DNA"/>
</dbReference>
<keyword evidence="2" id="KW-1185">Reference proteome</keyword>
<reference evidence="2" key="1">
    <citation type="journal article" date="2023" name="Nat. Plants">
        <title>Single-cell RNA sequencing provides a high-resolution roadmap for understanding the multicellular compartmentation of specialized metabolism.</title>
        <authorList>
            <person name="Sun S."/>
            <person name="Shen X."/>
            <person name="Li Y."/>
            <person name="Li Y."/>
            <person name="Wang S."/>
            <person name="Li R."/>
            <person name="Zhang H."/>
            <person name="Shen G."/>
            <person name="Guo B."/>
            <person name="Wei J."/>
            <person name="Xu J."/>
            <person name="St-Pierre B."/>
            <person name="Chen S."/>
            <person name="Sun C."/>
        </authorList>
    </citation>
    <scope>NUCLEOTIDE SEQUENCE [LARGE SCALE GENOMIC DNA]</scope>
</reference>
<gene>
    <name evidence="1" type="ORF">M9H77_16837</name>
</gene>
<name>A0ACC0B2W8_CATRO</name>
<dbReference type="Proteomes" id="UP001060085">
    <property type="component" value="Linkage Group LG04"/>
</dbReference>
<accession>A0ACC0B2W8</accession>
<evidence type="ECO:0000313" key="1">
    <source>
        <dbReference type="EMBL" id="KAI5666984.1"/>
    </source>
</evidence>
<comment type="caution">
    <text evidence="1">The sequence shown here is derived from an EMBL/GenBank/DDBJ whole genome shotgun (WGS) entry which is preliminary data.</text>
</comment>
<sequence>MAWEAKAKDRLRDLLGSARGKNKRPPWIDERYWSRCGIIGIPLRIKPSTNGIRGTTLNEREDREPENTRDLTEKFSRSKYFEELDKHQKGEYVHFRLAWFWEKFHEVQRMAKEDAEASSTA</sequence>
<evidence type="ECO:0000313" key="2">
    <source>
        <dbReference type="Proteomes" id="UP001060085"/>
    </source>
</evidence>